<dbReference type="EMBL" id="FMWK01000016">
    <property type="protein sequence ID" value="SCZ80815.1"/>
    <property type="molecule type" value="Genomic_DNA"/>
</dbReference>
<dbReference type="InterPro" id="IPR000086">
    <property type="entry name" value="NUDIX_hydrolase_dom"/>
</dbReference>
<evidence type="ECO:0000313" key="5">
    <source>
        <dbReference type="Proteomes" id="UP000199428"/>
    </source>
</evidence>
<evidence type="ECO:0000313" key="4">
    <source>
        <dbReference type="EMBL" id="SCZ80815.1"/>
    </source>
</evidence>
<feature type="domain" description="Nudix hydrolase" evidence="3">
    <location>
        <begin position="45"/>
        <end position="188"/>
    </location>
</feature>
<comment type="cofactor">
    <cofactor evidence="1">
        <name>Mg(2+)</name>
        <dbReference type="ChEBI" id="CHEBI:18420"/>
    </cofactor>
</comment>
<name>A0A1G5S361_PSEXY</name>
<dbReference type="Pfam" id="PF00293">
    <property type="entry name" value="NUDIX"/>
    <property type="match status" value="1"/>
</dbReference>
<dbReference type="PANTHER" id="PTHR11839:SF18">
    <property type="entry name" value="NUDIX HYDROLASE DOMAIN-CONTAINING PROTEIN"/>
    <property type="match status" value="1"/>
</dbReference>
<evidence type="ECO:0000256" key="2">
    <source>
        <dbReference type="ARBA" id="ARBA00022801"/>
    </source>
</evidence>
<dbReference type="GO" id="GO:0019693">
    <property type="term" value="P:ribose phosphate metabolic process"/>
    <property type="evidence" value="ECO:0007669"/>
    <property type="project" value="TreeGrafter"/>
</dbReference>
<dbReference type="SUPFAM" id="SSF55811">
    <property type="entry name" value="Nudix"/>
    <property type="match status" value="1"/>
</dbReference>
<protein>
    <submittedName>
        <fullName evidence="4">ADP-ribose pyrophosphatase</fullName>
    </submittedName>
</protein>
<dbReference type="PANTHER" id="PTHR11839">
    <property type="entry name" value="UDP/ADP-SUGAR PYROPHOSPHATASE"/>
    <property type="match status" value="1"/>
</dbReference>
<organism evidence="4 5">
    <name type="scientific">Pseudobutyrivibrio xylanivorans</name>
    <dbReference type="NCBI Taxonomy" id="185007"/>
    <lineage>
        <taxon>Bacteria</taxon>
        <taxon>Bacillati</taxon>
        <taxon>Bacillota</taxon>
        <taxon>Clostridia</taxon>
        <taxon>Lachnospirales</taxon>
        <taxon>Lachnospiraceae</taxon>
        <taxon>Pseudobutyrivibrio</taxon>
    </lineage>
</organism>
<evidence type="ECO:0000256" key="1">
    <source>
        <dbReference type="ARBA" id="ARBA00001946"/>
    </source>
</evidence>
<dbReference type="InterPro" id="IPR015797">
    <property type="entry name" value="NUDIX_hydrolase-like_dom_sf"/>
</dbReference>
<keyword evidence="2" id="KW-0378">Hydrolase</keyword>
<reference evidence="4 5" key="1">
    <citation type="submission" date="2016-10" db="EMBL/GenBank/DDBJ databases">
        <authorList>
            <person name="de Groot N.N."/>
        </authorList>
    </citation>
    <scope>NUCLEOTIDE SEQUENCE [LARGE SCALE GENOMIC DNA]</scope>
    <source>
        <strain evidence="4 5">DSM 10317</strain>
    </source>
</reference>
<dbReference type="AlphaFoldDB" id="A0A1G5S361"/>
<proteinExistence type="predicted"/>
<evidence type="ECO:0000259" key="3">
    <source>
        <dbReference type="PROSITE" id="PS51462"/>
    </source>
</evidence>
<dbReference type="Proteomes" id="UP000199428">
    <property type="component" value="Unassembled WGS sequence"/>
</dbReference>
<dbReference type="PROSITE" id="PS51462">
    <property type="entry name" value="NUDIX"/>
    <property type="match status" value="1"/>
</dbReference>
<dbReference type="CDD" id="cd03424">
    <property type="entry name" value="NUDIX_ADPRase_Nudt5_UGPPase_Nudt14"/>
    <property type="match status" value="1"/>
</dbReference>
<dbReference type="RefSeq" id="WP_090163764.1">
    <property type="nucleotide sequence ID" value="NZ_FMWK01000016.1"/>
</dbReference>
<dbReference type="GO" id="GO:0016787">
    <property type="term" value="F:hydrolase activity"/>
    <property type="evidence" value="ECO:0007669"/>
    <property type="project" value="UniProtKB-KW"/>
</dbReference>
<dbReference type="GO" id="GO:0005829">
    <property type="term" value="C:cytosol"/>
    <property type="evidence" value="ECO:0007669"/>
    <property type="project" value="TreeGrafter"/>
</dbReference>
<sequence length="194" mass="22382">MQTDKDLEWELTSCEHIVEDEYIDFRKCAYKLPDGTIFEPFYNYSRRDYVVIVATDEDGKYICVKQFRHGINKVTVEFCAGGLERLDGKEYGSCNDPAQVEAALDAAKRELLEETGYESDDWKYIFRVPSNATMADNYANIYVAKNCRKVAGQKLDDTEFLNVHLYTRQEVDDLIKSGEFPQMSHILALLLSEK</sequence>
<accession>A0A1G5S361</accession>
<dbReference type="Gene3D" id="3.90.79.10">
    <property type="entry name" value="Nucleoside Triphosphate Pyrophosphohydrolase"/>
    <property type="match status" value="1"/>
</dbReference>
<gene>
    <name evidence="4" type="ORF">SAMN02910350_02487</name>
</gene>
<dbReference type="GO" id="GO:0006753">
    <property type="term" value="P:nucleoside phosphate metabolic process"/>
    <property type="evidence" value="ECO:0007669"/>
    <property type="project" value="TreeGrafter"/>
</dbReference>